<feature type="region of interest" description="Disordered" evidence="1">
    <location>
        <begin position="35"/>
        <end position="57"/>
    </location>
</feature>
<proteinExistence type="predicted"/>
<dbReference type="AlphaFoldDB" id="A6G2B3"/>
<reference evidence="2 3" key="1">
    <citation type="submission" date="2007-06" db="EMBL/GenBank/DDBJ databases">
        <authorList>
            <person name="Shimkets L."/>
            <person name="Ferriera S."/>
            <person name="Johnson J."/>
            <person name="Kravitz S."/>
            <person name="Beeson K."/>
            <person name="Sutton G."/>
            <person name="Rogers Y.-H."/>
            <person name="Friedman R."/>
            <person name="Frazier M."/>
            <person name="Venter J.C."/>
        </authorList>
    </citation>
    <scope>NUCLEOTIDE SEQUENCE [LARGE SCALE GENOMIC DNA]</scope>
    <source>
        <strain evidence="2 3">SIR-1</strain>
    </source>
</reference>
<evidence type="ECO:0000256" key="1">
    <source>
        <dbReference type="SAM" id="MobiDB-lite"/>
    </source>
</evidence>
<sequence>MAQHDSLVKGSATMGAWHEEGTAYELGDDWVPGIDWDPLDGPSGTGCYHPPGELCSE</sequence>
<accession>A6G2B3</accession>
<evidence type="ECO:0000313" key="2">
    <source>
        <dbReference type="EMBL" id="EDM80082.1"/>
    </source>
</evidence>
<protein>
    <submittedName>
        <fullName evidence="2">Uncharacterized protein</fullName>
    </submittedName>
</protein>
<comment type="caution">
    <text evidence="2">The sequence shown here is derived from an EMBL/GenBank/DDBJ whole genome shotgun (WGS) entry which is preliminary data.</text>
</comment>
<keyword evidence="3" id="KW-1185">Reference proteome</keyword>
<dbReference type="Proteomes" id="UP000005801">
    <property type="component" value="Unassembled WGS sequence"/>
</dbReference>
<gene>
    <name evidence="2" type="ORF">PPSIR1_20684</name>
</gene>
<organism evidence="2 3">
    <name type="scientific">Plesiocystis pacifica SIR-1</name>
    <dbReference type="NCBI Taxonomy" id="391625"/>
    <lineage>
        <taxon>Bacteria</taxon>
        <taxon>Pseudomonadati</taxon>
        <taxon>Myxococcota</taxon>
        <taxon>Polyangia</taxon>
        <taxon>Nannocystales</taxon>
        <taxon>Nannocystaceae</taxon>
        <taxon>Plesiocystis</taxon>
    </lineage>
</organism>
<dbReference type="OrthoDB" id="9763537at2"/>
<dbReference type="RefSeq" id="WP_006970862.1">
    <property type="nucleotide sequence ID" value="NZ_ABCS01000014.1"/>
</dbReference>
<evidence type="ECO:0000313" key="3">
    <source>
        <dbReference type="Proteomes" id="UP000005801"/>
    </source>
</evidence>
<name>A6G2B3_9BACT</name>
<dbReference type="EMBL" id="ABCS01000014">
    <property type="protein sequence ID" value="EDM80082.1"/>
    <property type="molecule type" value="Genomic_DNA"/>
</dbReference>